<evidence type="ECO:0000313" key="3">
    <source>
        <dbReference type="Proteomes" id="UP000479335"/>
    </source>
</evidence>
<comment type="caution">
    <text evidence="2">The sequence shown here is derived from an EMBL/GenBank/DDBJ whole genome shotgun (WGS) entry which is preliminary data.</text>
</comment>
<dbReference type="PANTHER" id="PTHR30024">
    <property type="entry name" value="ALIPHATIC SULFONATES-BINDING PROTEIN-RELATED"/>
    <property type="match status" value="1"/>
</dbReference>
<dbReference type="AlphaFoldDB" id="A0A6L8K928"/>
<proteinExistence type="predicted"/>
<dbReference type="SUPFAM" id="SSF53850">
    <property type="entry name" value="Periplasmic binding protein-like II"/>
    <property type="match status" value="1"/>
</dbReference>
<dbReference type="Pfam" id="PF09084">
    <property type="entry name" value="NMT1"/>
    <property type="match status" value="1"/>
</dbReference>
<dbReference type="RefSeq" id="WP_161006207.1">
    <property type="nucleotide sequence ID" value="NZ_WWCN01000004.1"/>
</dbReference>
<evidence type="ECO:0000313" key="2">
    <source>
        <dbReference type="EMBL" id="MYM22718.1"/>
    </source>
</evidence>
<evidence type="ECO:0000259" key="1">
    <source>
        <dbReference type="Pfam" id="PF09084"/>
    </source>
</evidence>
<sequence length="343" mass="37780">MTHTISFARSPVPTPLGIAVHLGWLSGENSSDGVAIKSLHELRPGERTHSEYTLRNSLRQGGSVPAIWARAAGAPTRVIGLSWVDESQLLITRHDSGINSVRDLRGRRIGLPSRPYELIDIFRATALRGVLNVLKSEGLPLEAVELVDIEAARVPVADPDHSPGADARALAPMLWNDYAAECAALLRGEVDAVYVKGAQGLEAAHLIRARTIIDIGFHPDPLLRNNNGTPRPLTVNANVLDQHPELVAGFLHLVAQAGDWARTHPEETVSYVSQETASPEAWVRLAYGDRLHQHLGIDLNPQSINALAIFKDFLLEWGFLQQDFDVWDWIDATPYKQVTSRMR</sequence>
<gene>
    <name evidence="2" type="ORF">GTP46_08670</name>
</gene>
<name>A0A6L8K928_9BURK</name>
<protein>
    <submittedName>
        <fullName evidence="2">ABC transporter substrate-binding protein</fullName>
    </submittedName>
</protein>
<feature type="domain" description="SsuA/THI5-like" evidence="1">
    <location>
        <begin position="68"/>
        <end position="149"/>
    </location>
</feature>
<dbReference type="Proteomes" id="UP000479335">
    <property type="component" value="Unassembled WGS sequence"/>
</dbReference>
<keyword evidence="3" id="KW-1185">Reference proteome</keyword>
<dbReference type="Gene3D" id="3.40.190.270">
    <property type="match status" value="1"/>
</dbReference>
<dbReference type="Gene3D" id="3.40.190.10">
    <property type="entry name" value="Periplasmic binding protein-like II"/>
    <property type="match status" value="1"/>
</dbReference>
<dbReference type="EMBL" id="WWCN01000004">
    <property type="protein sequence ID" value="MYM22718.1"/>
    <property type="molecule type" value="Genomic_DNA"/>
</dbReference>
<reference evidence="2 3" key="1">
    <citation type="submission" date="2019-12" db="EMBL/GenBank/DDBJ databases">
        <title>Novel species isolated from a subtropical stream in China.</title>
        <authorList>
            <person name="Lu H."/>
        </authorList>
    </citation>
    <scope>NUCLEOTIDE SEQUENCE [LARGE SCALE GENOMIC DNA]</scope>
    <source>
        <strain evidence="2 3">FT135W</strain>
    </source>
</reference>
<accession>A0A6L8K928</accession>
<organism evidence="2 3">
    <name type="scientific">Duganella flavida</name>
    <dbReference type="NCBI Taxonomy" id="2692175"/>
    <lineage>
        <taxon>Bacteria</taxon>
        <taxon>Pseudomonadati</taxon>
        <taxon>Pseudomonadota</taxon>
        <taxon>Betaproteobacteria</taxon>
        <taxon>Burkholderiales</taxon>
        <taxon>Oxalobacteraceae</taxon>
        <taxon>Telluria group</taxon>
        <taxon>Duganella</taxon>
    </lineage>
</organism>
<dbReference type="InterPro" id="IPR015168">
    <property type="entry name" value="SsuA/THI5"/>
</dbReference>